<evidence type="ECO:0000256" key="5">
    <source>
        <dbReference type="SAM" id="MobiDB-lite"/>
    </source>
</evidence>
<dbReference type="GO" id="GO:0003723">
    <property type="term" value="F:RNA binding"/>
    <property type="evidence" value="ECO:0007669"/>
    <property type="project" value="UniProtKB-UniRule"/>
</dbReference>
<dbReference type="AlphaFoldDB" id="A0A060T847"/>
<proteinExistence type="predicted"/>
<dbReference type="GO" id="GO:0005730">
    <property type="term" value="C:nucleolus"/>
    <property type="evidence" value="ECO:0007669"/>
    <property type="project" value="UniProtKB-SubCell"/>
</dbReference>
<name>A0A060T847_BLAAD</name>
<dbReference type="EMBL" id="HG937693">
    <property type="protein sequence ID" value="CDP35356.1"/>
    <property type="molecule type" value="Genomic_DNA"/>
</dbReference>
<dbReference type="CDD" id="cd12307">
    <property type="entry name" value="RRM_NIFK_like"/>
    <property type="match status" value="1"/>
</dbReference>
<dbReference type="InterPro" id="IPR035979">
    <property type="entry name" value="RBD_domain_sf"/>
</dbReference>
<evidence type="ECO:0000256" key="3">
    <source>
        <dbReference type="ARBA" id="ARBA00023242"/>
    </source>
</evidence>
<feature type="region of interest" description="Disordered" evidence="5">
    <location>
        <begin position="190"/>
        <end position="213"/>
    </location>
</feature>
<feature type="compositionally biased region" description="Acidic residues" evidence="5">
    <location>
        <begin position="35"/>
        <end position="62"/>
    </location>
</feature>
<feature type="region of interest" description="Disordered" evidence="5">
    <location>
        <begin position="229"/>
        <end position="256"/>
    </location>
</feature>
<evidence type="ECO:0000256" key="2">
    <source>
        <dbReference type="ARBA" id="ARBA00022884"/>
    </source>
</evidence>
<dbReference type="PROSITE" id="PS50102">
    <property type="entry name" value="RRM"/>
    <property type="match status" value="1"/>
</dbReference>
<evidence type="ECO:0000259" key="6">
    <source>
        <dbReference type="PROSITE" id="PS50102"/>
    </source>
</evidence>
<comment type="subcellular location">
    <subcellularLocation>
        <location evidence="1">Nucleus</location>
        <location evidence="1">Nucleolus</location>
    </subcellularLocation>
</comment>
<dbReference type="PhylomeDB" id="A0A060T847"/>
<dbReference type="Pfam" id="PF00076">
    <property type="entry name" value="RRM_1"/>
    <property type="match status" value="1"/>
</dbReference>
<dbReference type="SMART" id="SM00360">
    <property type="entry name" value="RRM"/>
    <property type="match status" value="1"/>
</dbReference>
<protein>
    <submittedName>
        <fullName evidence="7">ARAD1C33528p</fullName>
    </submittedName>
</protein>
<organism evidence="7">
    <name type="scientific">Blastobotrys adeninivorans</name>
    <name type="common">Yeast</name>
    <name type="synonym">Arxula adeninivorans</name>
    <dbReference type="NCBI Taxonomy" id="409370"/>
    <lineage>
        <taxon>Eukaryota</taxon>
        <taxon>Fungi</taxon>
        <taxon>Dikarya</taxon>
        <taxon>Ascomycota</taxon>
        <taxon>Saccharomycotina</taxon>
        <taxon>Dipodascomycetes</taxon>
        <taxon>Dipodascales</taxon>
        <taxon>Trichomonascaceae</taxon>
        <taxon>Blastobotrys</taxon>
    </lineage>
</organism>
<dbReference type="PANTHER" id="PTHR46754">
    <property type="entry name" value="MKI67 FHA DOMAIN-INTERACTING NUCLEOLAR PHOSPHOPROTEIN"/>
    <property type="match status" value="1"/>
</dbReference>
<sequence>MVKKVAVKSKKQEAPMSADFEQLPDEEEFKGFGSTDEEKEDNFDSTDDEEYQSTDDEEEQVDAEPVNEKQIKSKTSQAKKANKEKPGVVYVGRIPHGFYEDQMRAYFSQFGTITKLRLSRNKKTGRPKHYAFIEFESEEVAQIVAESMDNYLLFGHILKVKVIPPEKVHEDLFVGANRTFRPMPWTRLARQRNDRPKDSEKWNKLQQKHEDSIKAKNERLAKLGINYSFDPSAPAKSAKNAKVTKSKPKTKKKATK</sequence>
<dbReference type="InterPro" id="IPR012677">
    <property type="entry name" value="Nucleotide-bd_a/b_plait_sf"/>
</dbReference>
<evidence type="ECO:0000256" key="1">
    <source>
        <dbReference type="ARBA" id="ARBA00004604"/>
    </source>
</evidence>
<keyword evidence="2 4" id="KW-0694">RNA-binding</keyword>
<feature type="compositionally biased region" description="Basic and acidic residues" evidence="5">
    <location>
        <begin position="191"/>
        <end position="213"/>
    </location>
</feature>
<dbReference type="Gene3D" id="3.30.70.330">
    <property type="match status" value="1"/>
</dbReference>
<reference evidence="7" key="1">
    <citation type="submission" date="2014-02" db="EMBL/GenBank/DDBJ databases">
        <authorList>
            <person name="Genoscope - CEA"/>
        </authorList>
    </citation>
    <scope>NUCLEOTIDE SEQUENCE</scope>
    <source>
        <strain evidence="7">LS3</strain>
    </source>
</reference>
<evidence type="ECO:0000313" key="7">
    <source>
        <dbReference type="EMBL" id="CDP35356.1"/>
    </source>
</evidence>
<dbReference type="InterPro" id="IPR000504">
    <property type="entry name" value="RRM_dom"/>
</dbReference>
<dbReference type="SUPFAM" id="SSF54928">
    <property type="entry name" value="RNA-binding domain, RBD"/>
    <property type="match status" value="1"/>
</dbReference>
<feature type="compositionally biased region" description="Basic residues" evidence="5">
    <location>
        <begin position="242"/>
        <end position="256"/>
    </location>
</feature>
<gene>
    <name evidence="7" type="ORF">GNLVRS02_ARAD1C33528g</name>
</gene>
<accession>A0A060T847</accession>
<reference evidence="7" key="2">
    <citation type="submission" date="2014-06" db="EMBL/GenBank/DDBJ databases">
        <title>The complete genome of Blastobotrys (Arxula) adeninivorans LS3 - a yeast of biotechnological interest.</title>
        <authorList>
            <person name="Kunze G."/>
            <person name="Gaillardin C."/>
            <person name="Czernicka M."/>
            <person name="Durrens P."/>
            <person name="Martin T."/>
            <person name="Boer E."/>
            <person name="Gabaldon T."/>
            <person name="Cruz J."/>
            <person name="Talla E."/>
            <person name="Marck C."/>
            <person name="Goffeau A."/>
            <person name="Barbe V."/>
            <person name="Baret P."/>
            <person name="Baronian K."/>
            <person name="Beier S."/>
            <person name="Bleykasten C."/>
            <person name="Bode R."/>
            <person name="Casaregola S."/>
            <person name="Despons L."/>
            <person name="Fairhead C."/>
            <person name="Giersberg M."/>
            <person name="Gierski P."/>
            <person name="Hahnel U."/>
            <person name="Hartmann A."/>
            <person name="Jankowska D."/>
            <person name="Jubin C."/>
            <person name="Jung P."/>
            <person name="Lafontaine I."/>
            <person name="Leh-Louis V."/>
            <person name="Lemaire M."/>
            <person name="Marcet-Houben M."/>
            <person name="Mascher M."/>
            <person name="Morel G."/>
            <person name="Richard G.-F."/>
            <person name="Riechen J."/>
            <person name="Sacerdot C."/>
            <person name="Sarkar A."/>
            <person name="Savel G."/>
            <person name="Schacherer J."/>
            <person name="Sherman D."/>
            <person name="Straub M.-L."/>
            <person name="Stein N."/>
            <person name="Thierry A."/>
            <person name="Trautwein-Schult A."/>
            <person name="Westhof E."/>
            <person name="Worch S."/>
            <person name="Dujon B."/>
            <person name="Souciet J.-L."/>
            <person name="Wincker P."/>
            <person name="Scholz U."/>
            <person name="Neuveglise N."/>
        </authorList>
    </citation>
    <scope>NUCLEOTIDE SEQUENCE</scope>
    <source>
        <strain evidence="7">LS3</strain>
    </source>
</reference>
<feature type="region of interest" description="Disordered" evidence="5">
    <location>
        <begin position="1"/>
        <end position="84"/>
    </location>
</feature>
<keyword evidence="3" id="KW-0539">Nucleus</keyword>
<evidence type="ECO:0000256" key="4">
    <source>
        <dbReference type="PROSITE-ProRule" id="PRU00176"/>
    </source>
</evidence>
<feature type="compositionally biased region" description="Low complexity" evidence="5">
    <location>
        <begin position="231"/>
        <end position="241"/>
    </location>
</feature>
<feature type="domain" description="RRM" evidence="6">
    <location>
        <begin position="87"/>
        <end position="165"/>
    </location>
</feature>